<name>A0A4D4N8H3_STRAX</name>
<comment type="caution">
    <text evidence="2">The sequence shown here is derived from an EMBL/GenBank/DDBJ whole genome shotgun (WGS) entry which is preliminary data.</text>
</comment>
<reference evidence="2 3" key="1">
    <citation type="submission" date="2019-04" db="EMBL/GenBank/DDBJ databases">
        <title>Draft genome sequences of Streptomyces avermitilis ATCC 31267.</title>
        <authorList>
            <person name="Komaki H."/>
            <person name="Tamura T."/>
            <person name="Hosoyama A."/>
        </authorList>
    </citation>
    <scope>NUCLEOTIDE SEQUENCE [LARGE SCALE GENOMIC DNA]</scope>
    <source>
        <strain evidence="2 3">ATCC 31267</strain>
    </source>
</reference>
<dbReference type="Proteomes" id="UP000302139">
    <property type="component" value="Unassembled WGS sequence"/>
</dbReference>
<dbReference type="EMBL" id="BJHX01000005">
    <property type="protein sequence ID" value="GDY70457.1"/>
    <property type="molecule type" value="Genomic_DNA"/>
</dbReference>
<evidence type="ECO:0000313" key="4">
    <source>
        <dbReference type="Proteomes" id="UP000302139"/>
    </source>
</evidence>
<evidence type="ECO:0000313" key="3">
    <source>
        <dbReference type="Proteomes" id="UP000299211"/>
    </source>
</evidence>
<accession>A0A4D4N8H3</accession>
<dbReference type="AlphaFoldDB" id="A0A4D4N8H3"/>
<protein>
    <submittedName>
        <fullName evidence="2">Uncharacterized protein</fullName>
    </submittedName>
</protein>
<sequence length="59" mass="6252">MVLYQGSGSGFIAEGCRTPQAPQQSAALERGGLPNRSAAGISWIPQVIIIRGWVWQAGI</sequence>
<proteinExistence type="predicted"/>
<evidence type="ECO:0000313" key="2">
    <source>
        <dbReference type="EMBL" id="GDY80773.1"/>
    </source>
</evidence>
<evidence type="ECO:0000313" key="1">
    <source>
        <dbReference type="EMBL" id="GDY70457.1"/>
    </source>
</evidence>
<gene>
    <name evidence="1" type="ORF">SAV14893_098500</name>
    <name evidence="2" type="ORF">SAV31267_102580</name>
</gene>
<organism evidence="2 3">
    <name type="scientific">Streptomyces avermitilis</name>
    <dbReference type="NCBI Taxonomy" id="33903"/>
    <lineage>
        <taxon>Bacteria</taxon>
        <taxon>Bacillati</taxon>
        <taxon>Actinomycetota</taxon>
        <taxon>Actinomycetes</taxon>
        <taxon>Kitasatosporales</taxon>
        <taxon>Streptomycetaceae</taxon>
        <taxon>Streptomyces</taxon>
    </lineage>
</organism>
<reference evidence="1 4" key="2">
    <citation type="submission" date="2019-04" db="EMBL/GenBank/DDBJ databases">
        <title>Draft genome sequences of Streptomyces avermitilis NBRC 14893.</title>
        <authorList>
            <person name="Komaki H."/>
            <person name="Tamura T."/>
            <person name="Hosoyama A."/>
        </authorList>
    </citation>
    <scope>NUCLEOTIDE SEQUENCE [LARGE SCALE GENOMIC DNA]</scope>
    <source>
        <strain evidence="1 4">NBRC 14893</strain>
    </source>
</reference>
<dbReference type="EMBL" id="BJHY01000004">
    <property type="protein sequence ID" value="GDY80773.1"/>
    <property type="molecule type" value="Genomic_DNA"/>
</dbReference>
<dbReference type="Proteomes" id="UP000299211">
    <property type="component" value="Unassembled WGS sequence"/>
</dbReference>